<organism evidence="4 5">
    <name type="scientific">Candidatus Lambdaproteobacteria bacterium RIFOXYD2_FULL_50_16</name>
    <dbReference type="NCBI Taxonomy" id="1817772"/>
    <lineage>
        <taxon>Bacteria</taxon>
        <taxon>Pseudomonadati</taxon>
        <taxon>Pseudomonadota</taxon>
        <taxon>Candidatus Lambdaproteobacteria</taxon>
    </lineage>
</organism>
<dbReference type="Proteomes" id="UP000178449">
    <property type="component" value="Unassembled WGS sequence"/>
</dbReference>
<dbReference type="PANTHER" id="PTHR48084">
    <property type="entry name" value="2-OXOGLUTARATE OXIDOREDUCTASE SUBUNIT KORB-RELATED"/>
    <property type="match status" value="1"/>
</dbReference>
<proteinExistence type="predicted"/>
<dbReference type="InterPro" id="IPR051457">
    <property type="entry name" value="2-oxoacid:Fd_oxidoreductase"/>
</dbReference>
<feature type="region of interest" description="Disordered" evidence="2">
    <location>
        <begin position="314"/>
        <end position="337"/>
    </location>
</feature>
<dbReference type="SUPFAM" id="SSF52518">
    <property type="entry name" value="Thiamin diphosphate-binding fold (THDP-binding)"/>
    <property type="match status" value="1"/>
</dbReference>
<protein>
    <submittedName>
        <fullName evidence="4">2-oxoacid:ferredoxin oxidoreductase subunit beta</fullName>
    </submittedName>
</protein>
<dbReference type="EMBL" id="MFNE01000026">
    <property type="protein sequence ID" value="OGG95194.1"/>
    <property type="molecule type" value="Genomic_DNA"/>
</dbReference>
<dbReference type="GO" id="GO:0044281">
    <property type="term" value="P:small molecule metabolic process"/>
    <property type="evidence" value="ECO:0007669"/>
    <property type="project" value="UniProtKB-ARBA"/>
</dbReference>
<name>A0A1F6GAS2_9PROT</name>
<sequence>MNAESKYTKKDFVPTGEVKWCAGCGDYAILAQVQKVLAETGRSPDEFAFISGIGCSSRFPYYMNCYGLHGIHGRALAIATGTKVANPNLSVWVAMGDGDGLAIGGNHFLHAVRRNVNLNGILMDNRIYGLTKGQFSPTSFRGQKTKTAPMGTVEDPIDPISLSLSLGGTFVARATDRDVKHLGSVIARCYEHEGFGMVQVLQNCPIFNDGAYDAWVGKGSAENVLKMEHGQKMIFGLENEKCIVRQGFSPKVAYVSEVNEADIVVHDEFASDPGLAGFLSQMNGNKGLPMALGIFRQIKAPSYEAEYRRQNDEAYAKSPHKGNLQSLLNSGETWTVS</sequence>
<dbReference type="Gene3D" id="3.40.50.970">
    <property type="match status" value="1"/>
</dbReference>
<dbReference type="STRING" id="1817772.A2527_08460"/>
<keyword evidence="1" id="KW-0560">Oxidoreductase</keyword>
<feature type="compositionally biased region" description="Polar residues" evidence="2">
    <location>
        <begin position="323"/>
        <end position="337"/>
    </location>
</feature>
<dbReference type="GO" id="GO:0045333">
    <property type="term" value="P:cellular respiration"/>
    <property type="evidence" value="ECO:0007669"/>
    <property type="project" value="UniProtKB-ARBA"/>
</dbReference>
<dbReference type="PANTHER" id="PTHR48084:SF4">
    <property type="entry name" value="2-OXOGLUTARATE OXIDOREDUCTASE SUBUNIT KORB"/>
    <property type="match status" value="1"/>
</dbReference>
<comment type="caution">
    <text evidence="4">The sequence shown here is derived from an EMBL/GenBank/DDBJ whole genome shotgun (WGS) entry which is preliminary data.</text>
</comment>
<accession>A0A1F6GAS2</accession>
<evidence type="ECO:0000259" key="3">
    <source>
        <dbReference type="Pfam" id="PF02775"/>
    </source>
</evidence>
<evidence type="ECO:0000256" key="1">
    <source>
        <dbReference type="ARBA" id="ARBA00023002"/>
    </source>
</evidence>
<gene>
    <name evidence="4" type="ORF">A2527_08460</name>
</gene>
<dbReference type="CDD" id="cd03375">
    <property type="entry name" value="TPP_OGFOR"/>
    <property type="match status" value="1"/>
</dbReference>
<dbReference type="GO" id="GO:0030976">
    <property type="term" value="F:thiamine pyrophosphate binding"/>
    <property type="evidence" value="ECO:0007669"/>
    <property type="project" value="InterPro"/>
</dbReference>
<feature type="domain" description="Thiamine pyrophosphate enzyme TPP-binding" evidence="3">
    <location>
        <begin position="53"/>
        <end position="200"/>
    </location>
</feature>
<reference evidence="4 5" key="1">
    <citation type="journal article" date="2016" name="Nat. Commun.">
        <title>Thousands of microbial genomes shed light on interconnected biogeochemical processes in an aquifer system.</title>
        <authorList>
            <person name="Anantharaman K."/>
            <person name="Brown C.T."/>
            <person name="Hug L.A."/>
            <person name="Sharon I."/>
            <person name="Castelle C.J."/>
            <person name="Probst A.J."/>
            <person name="Thomas B.C."/>
            <person name="Singh A."/>
            <person name="Wilkins M.J."/>
            <person name="Karaoz U."/>
            <person name="Brodie E.L."/>
            <person name="Williams K.H."/>
            <person name="Hubbard S.S."/>
            <person name="Banfield J.F."/>
        </authorList>
    </citation>
    <scope>NUCLEOTIDE SEQUENCE [LARGE SCALE GENOMIC DNA]</scope>
</reference>
<dbReference type="Pfam" id="PF02775">
    <property type="entry name" value="TPP_enzyme_C"/>
    <property type="match status" value="1"/>
</dbReference>
<dbReference type="GO" id="GO:0016625">
    <property type="term" value="F:oxidoreductase activity, acting on the aldehyde or oxo group of donors, iron-sulfur protein as acceptor"/>
    <property type="evidence" value="ECO:0007669"/>
    <property type="project" value="UniProtKB-ARBA"/>
</dbReference>
<dbReference type="AlphaFoldDB" id="A0A1F6GAS2"/>
<dbReference type="InterPro" id="IPR011766">
    <property type="entry name" value="TPP_enzyme_TPP-bd"/>
</dbReference>
<evidence type="ECO:0000256" key="2">
    <source>
        <dbReference type="SAM" id="MobiDB-lite"/>
    </source>
</evidence>
<dbReference type="InterPro" id="IPR029061">
    <property type="entry name" value="THDP-binding"/>
</dbReference>
<evidence type="ECO:0000313" key="5">
    <source>
        <dbReference type="Proteomes" id="UP000178449"/>
    </source>
</evidence>
<evidence type="ECO:0000313" key="4">
    <source>
        <dbReference type="EMBL" id="OGG95194.1"/>
    </source>
</evidence>